<proteinExistence type="predicted"/>
<dbReference type="EMBL" id="JACNYL010000001">
    <property type="protein sequence ID" value="MBD1420249.1"/>
    <property type="molecule type" value="Genomic_DNA"/>
</dbReference>
<reference evidence="2 3" key="1">
    <citation type="submission" date="2020-08" db="EMBL/GenBank/DDBJ databases">
        <title>Sphingobacterium sp. DN00404 isolated from aquaculture water.</title>
        <authorList>
            <person name="Zhang M."/>
        </authorList>
    </citation>
    <scope>NUCLEOTIDE SEQUENCE [LARGE SCALE GENOMIC DNA]</scope>
    <source>
        <strain evidence="2 3">KCTC 42746</strain>
    </source>
</reference>
<accession>A0ABR7XM70</accession>
<dbReference type="Gene3D" id="3.90.550.10">
    <property type="entry name" value="Spore Coat Polysaccharide Biosynthesis Protein SpsA, Chain A"/>
    <property type="match status" value="1"/>
</dbReference>
<evidence type="ECO:0000313" key="3">
    <source>
        <dbReference type="Proteomes" id="UP000651112"/>
    </source>
</evidence>
<dbReference type="Pfam" id="PF00535">
    <property type="entry name" value="Glycos_transf_2"/>
    <property type="match status" value="1"/>
</dbReference>
<protein>
    <submittedName>
        <fullName evidence="2">Glycosyltransferase</fullName>
    </submittedName>
</protein>
<dbReference type="InterPro" id="IPR050834">
    <property type="entry name" value="Glycosyltransf_2"/>
</dbReference>
<dbReference type="Proteomes" id="UP000651112">
    <property type="component" value="Unassembled WGS sequence"/>
</dbReference>
<dbReference type="PANTHER" id="PTHR43685">
    <property type="entry name" value="GLYCOSYLTRANSFERASE"/>
    <property type="match status" value="1"/>
</dbReference>
<gene>
    <name evidence="2" type="ORF">H8B21_01585</name>
</gene>
<keyword evidence="3" id="KW-1185">Reference proteome</keyword>
<dbReference type="InterPro" id="IPR029044">
    <property type="entry name" value="Nucleotide-diphossugar_trans"/>
</dbReference>
<name>A0ABR7XM70_9SPHI</name>
<organism evidence="2 3">
    <name type="scientific">Sphingobacterium chuzhouense</name>
    <dbReference type="NCBI Taxonomy" id="1742264"/>
    <lineage>
        <taxon>Bacteria</taxon>
        <taxon>Pseudomonadati</taxon>
        <taxon>Bacteroidota</taxon>
        <taxon>Sphingobacteriia</taxon>
        <taxon>Sphingobacteriales</taxon>
        <taxon>Sphingobacteriaceae</taxon>
        <taxon>Sphingobacterium</taxon>
    </lineage>
</organism>
<comment type="caution">
    <text evidence="2">The sequence shown here is derived from an EMBL/GenBank/DDBJ whole genome shotgun (WGS) entry which is preliminary data.</text>
</comment>
<dbReference type="SUPFAM" id="SSF53448">
    <property type="entry name" value="Nucleotide-diphospho-sugar transferases"/>
    <property type="match status" value="1"/>
</dbReference>
<dbReference type="PANTHER" id="PTHR43685:SF11">
    <property type="entry name" value="GLYCOSYLTRANSFERASE TAGX-RELATED"/>
    <property type="match status" value="1"/>
</dbReference>
<feature type="domain" description="Glycosyltransferase 2-like" evidence="1">
    <location>
        <begin position="15"/>
        <end position="176"/>
    </location>
</feature>
<dbReference type="RefSeq" id="WP_190312038.1">
    <property type="nucleotide sequence ID" value="NZ_JACNYL010000001.1"/>
</dbReference>
<evidence type="ECO:0000313" key="2">
    <source>
        <dbReference type="EMBL" id="MBD1420249.1"/>
    </source>
</evidence>
<evidence type="ECO:0000259" key="1">
    <source>
        <dbReference type="Pfam" id="PF00535"/>
    </source>
</evidence>
<dbReference type="InterPro" id="IPR001173">
    <property type="entry name" value="Glyco_trans_2-like"/>
</dbReference>
<sequence length="344" mass="40165">MSELKMPNKRKIKITVFMAAYNAADYIATSIESVLKQTYPHFELLVVDDGSTDNTVEIIRSFNDPRIRLIQNDGNKGLPFTRNVALTEAKGEFMAVLDSDDIAFRNRLEVQLQHFLNRPQLAVLGGYAYVIDRMGQRTGQKMTPFFGSDKLHAGLLFYNSFVHSTVMMRMSAFRDIGGYPNHLVAQDYALFSRIALNYEVDNIPEYLGEYRIHGNNISTRKKDLVTQQLRAILRYQLDKLLPKADHIDMDILLTPVVKSRYSLEEYYTIYQEIILHNRQSKQYPIAELERIFFENWYIIVMEKGKSATLSYFLRTPIFNPRYVTAKQLRRTFKQSLKYWLGIHR</sequence>